<accession>A0A9P8RTG4</accession>
<keyword evidence="2" id="KW-1185">Reference proteome</keyword>
<reference evidence="1" key="1">
    <citation type="submission" date="2021-03" db="EMBL/GenBank/DDBJ databases">
        <title>Comparative genomics and phylogenomic investigation of the class Geoglossomycetes provide insights into ecological specialization and systematics.</title>
        <authorList>
            <person name="Melie T."/>
            <person name="Pirro S."/>
            <person name="Miller A.N."/>
            <person name="Quandt A."/>
        </authorList>
    </citation>
    <scope>NUCLEOTIDE SEQUENCE</scope>
    <source>
        <strain evidence="1">CAQ_001_2017</strain>
    </source>
</reference>
<dbReference type="Gene3D" id="3.30.530.20">
    <property type="match status" value="1"/>
</dbReference>
<evidence type="ECO:0008006" key="3">
    <source>
        <dbReference type="Google" id="ProtNLM"/>
    </source>
</evidence>
<dbReference type="Proteomes" id="UP000750711">
    <property type="component" value="Unassembled WGS sequence"/>
</dbReference>
<dbReference type="InterPro" id="IPR023393">
    <property type="entry name" value="START-like_dom_sf"/>
</dbReference>
<name>A0A9P8RTG4_9PEZI</name>
<sequence length="160" mass="17745">MLFSIACTVSINSPSANPTLTKDEVWSGLMKKARRPQDYVPVINHCELLSEDENGLLRDVDIQPGKFMPGGLTREKVTWVKKIRVDYVMQGDKPQTITNILSEGPAPGELYLTFSYELERDVEPGSAEEAAVWENIRAGAQKSVEGALKAIRQKKVDGLL</sequence>
<comment type="caution">
    <text evidence="1">The sequence shown here is derived from an EMBL/GenBank/DDBJ whole genome shotgun (WGS) entry which is preliminary data.</text>
</comment>
<dbReference type="SUPFAM" id="SSF55961">
    <property type="entry name" value="Bet v1-like"/>
    <property type="match status" value="1"/>
</dbReference>
<dbReference type="AlphaFoldDB" id="A0A9P8RTG4"/>
<organism evidence="1 2">
    <name type="scientific">Trichoglossum hirsutum</name>
    <dbReference type="NCBI Taxonomy" id="265104"/>
    <lineage>
        <taxon>Eukaryota</taxon>
        <taxon>Fungi</taxon>
        <taxon>Dikarya</taxon>
        <taxon>Ascomycota</taxon>
        <taxon>Pezizomycotina</taxon>
        <taxon>Geoglossomycetes</taxon>
        <taxon>Geoglossales</taxon>
        <taxon>Geoglossaceae</taxon>
        <taxon>Trichoglossum</taxon>
    </lineage>
</organism>
<proteinExistence type="predicted"/>
<dbReference type="Pfam" id="PF08982">
    <property type="entry name" value="AtaL"/>
    <property type="match status" value="1"/>
</dbReference>
<gene>
    <name evidence="1" type="ORF">GP486_000546</name>
</gene>
<evidence type="ECO:0000313" key="2">
    <source>
        <dbReference type="Proteomes" id="UP000750711"/>
    </source>
</evidence>
<protein>
    <recommendedName>
        <fullName evidence="3">DUF1857-domain-containing protein</fullName>
    </recommendedName>
</protein>
<dbReference type="EMBL" id="JAGHQM010000038">
    <property type="protein sequence ID" value="KAH0566053.1"/>
    <property type="molecule type" value="Genomic_DNA"/>
</dbReference>
<evidence type="ECO:0000313" key="1">
    <source>
        <dbReference type="EMBL" id="KAH0566053.1"/>
    </source>
</evidence>
<dbReference type="InterPro" id="IPR015075">
    <property type="entry name" value="AtaL"/>
</dbReference>